<accession>A0A0F9MPZ1</accession>
<evidence type="ECO:0000313" key="2">
    <source>
        <dbReference type="EMBL" id="KKM71257.1"/>
    </source>
</evidence>
<organism evidence="2">
    <name type="scientific">marine sediment metagenome</name>
    <dbReference type="NCBI Taxonomy" id="412755"/>
    <lineage>
        <taxon>unclassified sequences</taxon>
        <taxon>metagenomes</taxon>
        <taxon>ecological metagenomes</taxon>
    </lineage>
</organism>
<comment type="caution">
    <text evidence="2">The sequence shown here is derived from an EMBL/GenBank/DDBJ whole genome shotgun (WGS) entry which is preliminary data.</text>
</comment>
<reference evidence="2" key="1">
    <citation type="journal article" date="2015" name="Nature">
        <title>Complex archaea that bridge the gap between prokaryotes and eukaryotes.</title>
        <authorList>
            <person name="Spang A."/>
            <person name="Saw J.H."/>
            <person name="Jorgensen S.L."/>
            <person name="Zaremba-Niedzwiedzka K."/>
            <person name="Martijn J."/>
            <person name="Lind A.E."/>
            <person name="van Eijk R."/>
            <person name="Schleper C."/>
            <person name="Guy L."/>
            <person name="Ettema T.J."/>
        </authorList>
    </citation>
    <scope>NUCLEOTIDE SEQUENCE</scope>
</reference>
<gene>
    <name evidence="2" type="ORF">LCGC14_1432400</name>
</gene>
<feature type="coiled-coil region" evidence="1">
    <location>
        <begin position="39"/>
        <end position="73"/>
    </location>
</feature>
<dbReference type="EMBL" id="LAZR01009673">
    <property type="protein sequence ID" value="KKM71257.1"/>
    <property type="molecule type" value="Genomic_DNA"/>
</dbReference>
<protein>
    <submittedName>
        <fullName evidence="2">Uncharacterized protein</fullName>
    </submittedName>
</protein>
<keyword evidence="1" id="KW-0175">Coiled coil</keyword>
<proteinExistence type="predicted"/>
<sequence>MIDRVDGVFTLNAIVEIENLVRPLEVREWEKVLNLCASHRVLHKRHRLLLRRVKELEEEVEELEKSVDHWKKRFDEAKGGSV</sequence>
<dbReference type="AlphaFoldDB" id="A0A0F9MPZ1"/>
<evidence type="ECO:0000256" key="1">
    <source>
        <dbReference type="SAM" id="Coils"/>
    </source>
</evidence>
<name>A0A0F9MPZ1_9ZZZZ</name>